<keyword evidence="1" id="KW-0812">Transmembrane</keyword>
<name>A0A1N6M6H5_9VIBR</name>
<evidence type="ECO:0000313" key="5">
    <source>
        <dbReference type="Proteomes" id="UP000515264"/>
    </source>
</evidence>
<evidence type="ECO:0000313" key="4">
    <source>
        <dbReference type="Proteomes" id="UP000184774"/>
    </source>
</evidence>
<proteinExistence type="predicted"/>
<evidence type="ECO:0000256" key="1">
    <source>
        <dbReference type="SAM" id="Phobius"/>
    </source>
</evidence>
<feature type="transmembrane region" description="Helical" evidence="1">
    <location>
        <begin position="35"/>
        <end position="53"/>
    </location>
</feature>
<accession>A0A1N6M6H5</accession>
<organism evidence="3 4">
    <name type="scientific">Vibrio spartinae</name>
    <dbReference type="NCBI Taxonomy" id="1918945"/>
    <lineage>
        <taxon>Bacteria</taxon>
        <taxon>Pseudomonadati</taxon>
        <taxon>Pseudomonadota</taxon>
        <taxon>Gammaproteobacteria</taxon>
        <taxon>Vibrionales</taxon>
        <taxon>Vibrionaceae</taxon>
        <taxon>Vibrio</taxon>
    </lineage>
</organism>
<keyword evidence="5" id="KW-1185">Reference proteome</keyword>
<sequence length="73" mass="8352">MKQDSIAYVYNAVIYAKHIAKYLLIISEWSVDSEAIYVSIFGQVCVVLIRDILFSGIRFVSRHYIQSGSLMMS</sequence>
<reference evidence="2" key="2">
    <citation type="submission" date="2019-11" db="EMBL/GenBank/DDBJ databases">
        <authorList>
            <person name="January G."/>
            <person name="Bunk B."/>
        </authorList>
    </citation>
    <scope>NUCLEOTIDE SEQUENCE</scope>
    <source>
        <strain evidence="2">3.6</strain>
    </source>
</reference>
<keyword evidence="1" id="KW-1133">Transmembrane helix</keyword>
<dbReference type="EMBL" id="CP046268">
    <property type="protein sequence ID" value="QMV14214.1"/>
    <property type="molecule type" value="Genomic_DNA"/>
</dbReference>
<dbReference type="EMBL" id="FSSB01000017">
    <property type="protein sequence ID" value="SIO95024.1"/>
    <property type="molecule type" value="Genomic_DNA"/>
</dbReference>
<evidence type="ECO:0000313" key="2">
    <source>
        <dbReference type="EMBL" id="QMV14214.1"/>
    </source>
</evidence>
<reference evidence="3 4" key="1">
    <citation type="submission" date="2016-12" db="EMBL/GenBank/DDBJ databases">
        <authorList>
            <person name="Song W.-J."/>
            <person name="Kurnit D.M."/>
        </authorList>
    </citation>
    <scope>NUCLEOTIDE SEQUENCE [LARGE SCALE GENOMIC DNA]</scope>
    <source>
        <strain evidence="3 4">CECT 9026</strain>
    </source>
</reference>
<gene>
    <name evidence="3" type="ORF">VSP9026_02763</name>
    <name evidence="2" type="ORF">Vspart_01468</name>
</gene>
<dbReference type="AlphaFoldDB" id="A0A1N6M6H5"/>
<protein>
    <submittedName>
        <fullName evidence="3">Uncharacterized protein</fullName>
    </submittedName>
</protein>
<dbReference type="Proteomes" id="UP000515264">
    <property type="component" value="Chromosome 1"/>
</dbReference>
<reference evidence="2 5" key="3">
    <citation type="journal article" date="2020" name="J. Nat. Prod.">
        <title>Genomics-Metabolomics Profiling Disclosed Marine Vibrio spartinae 3.6 as a Producer of a New Branched Side Chain Prodigiosin.</title>
        <authorList>
            <person name="Vitale G.A."/>
            <person name="Sciarretta M."/>
            <person name="Palma Esposito F."/>
            <person name="January G.G."/>
            <person name="Giaccio M."/>
            <person name="Bunk B."/>
            <person name="Sproer C."/>
            <person name="Bajerski F."/>
            <person name="Power D."/>
            <person name="Festa C."/>
            <person name="Monti M.C."/>
            <person name="D'Auria M.V."/>
            <person name="de Pascale D."/>
        </authorList>
    </citation>
    <scope>NUCLEOTIDE SEQUENCE [LARGE SCALE GENOMIC DNA]</scope>
    <source>
        <strain evidence="2 5">3.6</strain>
    </source>
</reference>
<evidence type="ECO:0000313" key="3">
    <source>
        <dbReference type="EMBL" id="SIO95024.1"/>
    </source>
</evidence>
<keyword evidence="1" id="KW-0472">Membrane</keyword>
<dbReference type="Proteomes" id="UP000184774">
    <property type="component" value="Unassembled WGS sequence"/>
</dbReference>